<name>A0A0N0P654_LEPSE</name>
<dbReference type="InterPro" id="IPR012340">
    <property type="entry name" value="NA-bd_OB-fold"/>
</dbReference>
<proteinExistence type="predicted"/>
<dbReference type="Gene3D" id="2.40.50.140">
    <property type="entry name" value="Nucleic acid-binding proteins"/>
    <property type="match status" value="1"/>
</dbReference>
<keyword evidence="3" id="KW-1185">Reference proteome</keyword>
<dbReference type="Proteomes" id="UP000038009">
    <property type="component" value="Unassembled WGS sequence"/>
</dbReference>
<dbReference type="AlphaFoldDB" id="A0A0N0P654"/>
<feature type="region of interest" description="Disordered" evidence="1">
    <location>
        <begin position="83"/>
        <end position="125"/>
    </location>
</feature>
<evidence type="ECO:0000313" key="3">
    <source>
        <dbReference type="Proteomes" id="UP000038009"/>
    </source>
</evidence>
<evidence type="ECO:0000313" key="2">
    <source>
        <dbReference type="EMBL" id="KPI87236.1"/>
    </source>
</evidence>
<reference evidence="2 3" key="1">
    <citation type="journal article" date="2015" name="PLoS Pathog.">
        <title>Leptomonas seymouri: Adaptations to the Dixenous Life Cycle Analyzed by Genome Sequencing, Transcriptome Profiling and Co-infection with Leishmania donovani.</title>
        <authorList>
            <person name="Kraeva N."/>
            <person name="Butenko A."/>
            <person name="Hlavacova J."/>
            <person name="Kostygov A."/>
            <person name="Myskova J."/>
            <person name="Grybchuk D."/>
            <person name="Lestinova T."/>
            <person name="Votypka J."/>
            <person name="Volf P."/>
            <person name="Opperdoes F."/>
            <person name="Flegontov P."/>
            <person name="Lukes J."/>
            <person name="Yurchenko V."/>
        </authorList>
    </citation>
    <scope>NUCLEOTIDE SEQUENCE [LARGE SCALE GENOMIC DNA]</scope>
    <source>
        <strain evidence="2 3">ATCC 30220</strain>
    </source>
</reference>
<dbReference type="OMA" id="VRFRVGY"/>
<sequence length="550" mass="57427">MIRTVPAYSQPQMDTVHAVVGPVQQQQMHSAVDMTAPRGFPAPMSDNCSIVYLMSPMPSDPATIPPQSWMHAKGVPMLTTTATSANPSRPTLAQIRSPVSTTTATTASASHSLQPPRPAPSDLRWSTPMWAECSAPSSGDKLADTASSLLHGVALSVNDVSATLTNASDVSTVSNASSANGKPSPTAAGSFFVGTAPPLSPLQTPQGCFWLDSGNGTLKAMTAEEVAAAVATSMASHNAAVSAYAMSPPPLSATTATARMMLPDSMASATACSVASAPSFRAPVGPSFAAAVPGGVPYIPIMAMPPSLPPAPKTMNGLQYEYGEVYDGVVKRYNPNRGFGFLTATHHIKMDGASPADALTAAKSSHHCATSTEPAVMGRRIPVQLGDIFVHQSYMHMQGFRILPVGGRVRFRVGYKDGQQTFQAVDVQLLPQVIPQSIEAPATCVTSPNPMIASPLPADRVLNEMSVPGAKQVLCVSTPQNLANTADDWINSPVGGVSHSEAEQFFSGAKDKGLICSPLTLTPGASVNGEDEDDSPLIELAYEVYRSLEE</sequence>
<dbReference type="VEuPathDB" id="TriTrypDB:Lsey_0096_0030"/>
<dbReference type="EMBL" id="LJSK01000096">
    <property type="protein sequence ID" value="KPI87236.1"/>
    <property type="molecule type" value="Genomic_DNA"/>
</dbReference>
<dbReference type="OrthoDB" id="266282at2759"/>
<evidence type="ECO:0000256" key="1">
    <source>
        <dbReference type="SAM" id="MobiDB-lite"/>
    </source>
</evidence>
<feature type="compositionally biased region" description="Low complexity" evidence="1">
    <location>
        <begin position="100"/>
        <end position="110"/>
    </location>
</feature>
<gene>
    <name evidence="2" type="ORF">ABL78_3673</name>
</gene>
<organism evidence="2 3">
    <name type="scientific">Leptomonas seymouri</name>
    <dbReference type="NCBI Taxonomy" id="5684"/>
    <lineage>
        <taxon>Eukaryota</taxon>
        <taxon>Discoba</taxon>
        <taxon>Euglenozoa</taxon>
        <taxon>Kinetoplastea</taxon>
        <taxon>Metakinetoplastina</taxon>
        <taxon>Trypanosomatida</taxon>
        <taxon>Trypanosomatidae</taxon>
        <taxon>Leishmaniinae</taxon>
        <taxon>Leptomonas</taxon>
    </lineage>
</organism>
<accession>A0A0N0P654</accession>
<protein>
    <submittedName>
        <fullName evidence="2">Uncharacterized protein</fullName>
    </submittedName>
</protein>
<comment type="caution">
    <text evidence="2">The sequence shown here is derived from an EMBL/GenBank/DDBJ whole genome shotgun (WGS) entry which is preliminary data.</text>
</comment>